<evidence type="ECO:0000256" key="3">
    <source>
        <dbReference type="ARBA" id="ARBA00023002"/>
    </source>
</evidence>
<reference evidence="5" key="1">
    <citation type="submission" date="2020-05" db="EMBL/GenBank/DDBJ databases">
        <title>Mycena genomes resolve the evolution of fungal bioluminescence.</title>
        <authorList>
            <person name="Tsai I.J."/>
        </authorList>
    </citation>
    <scope>NUCLEOTIDE SEQUENCE</scope>
    <source>
        <strain evidence="5">CCC161011</strain>
    </source>
</reference>
<dbReference type="EMBL" id="JACAZI010000023">
    <property type="protein sequence ID" value="KAF7336130.1"/>
    <property type="molecule type" value="Genomic_DNA"/>
</dbReference>
<evidence type="ECO:0000313" key="5">
    <source>
        <dbReference type="EMBL" id="KAF7336130.1"/>
    </source>
</evidence>
<dbReference type="InterPro" id="IPR020904">
    <property type="entry name" value="Sc_DH/Rdtase_CS"/>
</dbReference>
<keyword evidence="2" id="KW-0521">NADP</keyword>
<dbReference type="InterPro" id="IPR002347">
    <property type="entry name" value="SDR_fam"/>
</dbReference>
<keyword evidence="6" id="KW-1185">Reference proteome</keyword>
<dbReference type="Pfam" id="PF00106">
    <property type="entry name" value="adh_short"/>
    <property type="match status" value="1"/>
</dbReference>
<dbReference type="SUPFAM" id="SSF51735">
    <property type="entry name" value="NAD(P)-binding Rossmann-fold domains"/>
    <property type="match status" value="1"/>
</dbReference>
<dbReference type="GO" id="GO:0016491">
    <property type="term" value="F:oxidoreductase activity"/>
    <property type="evidence" value="ECO:0007669"/>
    <property type="project" value="UniProtKB-KW"/>
</dbReference>
<accession>A0A8H7CG56</accession>
<dbReference type="InterPro" id="IPR051911">
    <property type="entry name" value="SDR_oxidoreductase"/>
</dbReference>
<sequence length="281" mass="30611">MSGQNSNSPVFLITGCSTGLGRELALAALASGFRVIATARRLDTLTDLETRGAKILELDVTSSVRDLAAFAEKAIAVYGQVDYLINNAGFAQSGAIEEVSPEEALTQFNTNFFGLVNTTNAFLPHFRSRRAGTLVNFSSEITCTTLPGIGMYSATKAAVDAVSDTWARELAEYGIRSISVQPSGFRTEFFNNAGARPAGKIIEGYELVHGTINYMATEYARIVPGDPVKAARNIIKVVTRPEPLPLRFVVGDDAFASFKAFYEKRLEEMETLRGAEHWDEF</sequence>
<dbReference type="InterPro" id="IPR036291">
    <property type="entry name" value="NAD(P)-bd_dom_sf"/>
</dbReference>
<dbReference type="Gene3D" id="3.40.50.720">
    <property type="entry name" value="NAD(P)-binding Rossmann-like Domain"/>
    <property type="match status" value="1"/>
</dbReference>
<dbReference type="PRINTS" id="PR00080">
    <property type="entry name" value="SDRFAMILY"/>
</dbReference>
<keyword evidence="3" id="KW-0560">Oxidoreductase</keyword>
<dbReference type="PRINTS" id="PR00081">
    <property type="entry name" value="GDHRDH"/>
</dbReference>
<evidence type="ECO:0000313" key="6">
    <source>
        <dbReference type="Proteomes" id="UP000620124"/>
    </source>
</evidence>
<name>A0A8H7CG56_9AGAR</name>
<evidence type="ECO:0000256" key="4">
    <source>
        <dbReference type="RuleBase" id="RU000363"/>
    </source>
</evidence>
<evidence type="ECO:0000256" key="2">
    <source>
        <dbReference type="ARBA" id="ARBA00022857"/>
    </source>
</evidence>
<evidence type="ECO:0000256" key="1">
    <source>
        <dbReference type="ARBA" id="ARBA00006484"/>
    </source>
</evidence>
<dbReference type="PANTHER" id="PTHR43976:SF16">
    <property type="entry name" value="SHORT-CHAIN DEHYDROGENASE_REDUCTASE FAMILY PROTEIN"/>
    <property type="match status" value="1"/>
</dbReference>
<dbReference type="PROSITE" id="PS00061">
    <property type="entry name" value="ADH_SHORT"/>
    <property type="match status" value="1"/>
</dbReference>
<protein>
    <submittedName>
        <fullName evidence="5">Short-chain dehydrogenase reductase sdr</fullName>
    </submittedName>
</protein>
<comment type="caution">
    <text evidence="5">The sequence shown here is derived from an EMBL/GenBank/DDBJ whole genome shotgun (WGS) entry which is preliminary data.</text>
</comment>
<dbReference type="Proteomes" id="UP000620124">
    <property type="component" value="Unassembled WGS sequence"/>
</dbReference>
<proteinExistence type="inferred from homology"/>
<dbReference type="CDD" id="cd05374">
    <property type="entry name" value="17beta-HSD-like_SDR_c"/>
    <property type="match status" value="1"/>
</dbReference>
<comment type="similarity">
    <text evidence="1 4">Belongs to the short-chain dehydrogenases/reductases (SDR) family.</text>
</comment>
<dbReference type="AlphaFoldDB" id="A0A8H7CG56"/>
<dbReference type="OrthoDB" id="1274115at2759"/>
<gene>
    <name evidence="5" type="ORF">MVEN_02160200</name>
</gene>
<organism evidence="5 6">
    <name type="scientific">Mycena venus</name>
    <dbReference type="NCBI Taxonomy" id="2733690"/>
    <lineage>
        <taxon>Eukaryota</taxon>
        <taxon>Fungi</taxon>
        <taxon>Dikarya</taxon>
        <taxon>Basidiomycota</taxon>
        <taxon>Agaricomycotina</taxon>
        <taxon>Agaricomycetes</taxon>
        <taxon>Agaricomycetidae</taxon>
        <taxon>Agaricales</taxon>
        <taxon>Marasmiineae</taxon>
        <taxon>Mycenaceae</taxon>
        <taxon>Mycena</taxon>
    </lineage>
</organism>
<dbReference type="PANTHER" id="PTHR43976">
    <property type="entry name" value="SHORT CHAIN DEHYDROGENASE"/>
    <property type="match status" value="1"/>
</dbReference>